<dbReference type="KEGG" id="fnk:E1750_00205"/>
<evidence type="ECO:0000256" key="4">
    <source>
        <dbReference type="ARBA" id="ARBA00022801"/>
    </source>
</evidence>
<dbReference type="GO" id="GO:0009254">
    <property type="term" value="P:peptidoglycan turnover"/>
    <property type="evidence" value="ECO:0007669"/>
    <property type="project" value="TreeGrafter"/>
</dbReference>
<keyword evidence="4 7" id="KW-0378">Hydrolase</keyword>
<accession>A0A4P6Y5D7</accession>
<evidence type="ECO:0000259" key="6">
    <source>
        <dbReference type="Pfam" id="PF00933"/>
    </source>
</evidence>
<dbReference type="RefSeq" id="WP_133274821.1">
    <property type="nucleotide sequence ID" value="NZ_CP037933.1"/>
</dbReference>
<evidence type="ECO:0000256" key="2">
    <source>
        <dbReference type="ARBA" id="ARBA00005336"/>
    </source>
</evidence>
<name>A0A4P6Y5D7_9FLAO</name>
<comment type="catalytic activity">
    <reaction evidence="1">
        <text>Hydrolysis of terminal non-reducing N-acetyl-D-hexosamine residues in N-acetyl-beta-D-hexosaminides.</text>
        <dbReference type="EC" id="3.2.1.52"/>
    </reaction>
</comment>
<evidence type="ECO:0000313" key="8">
    <source>
        <dbReference type="Proteomes" id="UP000291124"/>
    </source>
</evidence>
<evidence type="ECO:0000256" key="3">
    <source>
        <dbReference type="ARBA" id="ARBA00012663"/>
    </source>
</evidence>
<dbReference type="OrthoDB" id="9805821at2"/>
<comment type="similarity">
    <text evidence="2">Belongs to the glycosyl hydrolase 3 family.</text>
</comment>
<dbReference type="AlphaFoldDB" id="A0A4P6Y5D7"/>
<dbReference type="InterPro" id="IPR036962">
    <property type="entry name" value="Glyco_hydro_3_N_sf"/>
</dbReference>
<dbReference type="Gene3D" id="3.40.50.1700">
    <property type="entry name" value="Glycoside hydrolase family 3 C-terminal domain"/>
    <property type="match status" value="1"/>
</dbReference>
<sequence length="532" mass="59292">MTLEQKIGQCFFPAVFINDTEENFLAIEQLIKEHHIGGLTFFHSRASAATNYEKNKQVEIIADSFEKLKALVIRFQKCATIPLLMSIDAEWGLAMRIENTPQYPYAISLGALPERYEYLAYEVGKRTGLDMRAAGIHYNLAPLADVNNNPNNPVIGYRSFGQNNDKVSNFSTEYLRGLNEVGVLGCLKHFPGHGNTSVDSHLGLPILEETLDQLMENELVPFIKGIENKVDSIMIGHLAVPALNEGKNTSATLSKNIIENLLRKQLGFEGLVISDALNMHSVSKLYDTKGQLEWEAFNAGNDVLCFAENVADGIQEILKNAAASRIEASFNRIQKCKQKVGLLEGNSAPEGEFDFEASSILNRLIADKSTTKIKDNNNSLHLFEAKNNGKLAKLSLYKSADNIFFKSLNIVLPSEKFALENGTPEAIEEVKAQLKKFDTILVTLFVPKAKPLNKFDIDETILDFLGELFSTKKCVLYHFGNPYALQVLPNLDSTLGIIQVYQDFREFQESAARQLLRNSRCRGTLPVTIAGF</sequence>
<dbReference type="PROSITE" id="PS00775">
    <property type="entry name" value="GLYCOSYL_HYDROL_F3"/>
    <property type="match status" value="1"/>
</dbReference>
<keyword evidence="5" id="KW-0326">Glycosidase</keyword>
<dbReference type="EC" id="3.2.1.52" evidence="3"/>
<organism evidence="7 8">
    <name type="scientific">Flavobacterium nackdongense</name>
    <dbReference type="NCBI Taxonomy" id="2547394"/>
    <lineage>
        <taxon>Bacteria</taxon>
        <taxon>Pseudomonadati</taxon>
        <taxon>Bacteroidota</taxon>
        <taxon>Flavobacteriia</taxon>
        <taxon>Flavobacteriales</taxon>
        <taxon>Flavobacteriaceae</taxon>
        <taxon>Flavobacterium</taxon>
    </lineage>
</organism>
<gene>
    <name evidence="7" type="ORF">E1750_00205</name>
</gene>
<dbReference type="InterPro" id="IPR019800">
    <property type="entry name" value="Glyco_hydro_3_AS"/>
</dbReference>
<keyword evidence="8" id="KW-1185">Reference proteome</keyword>
<evidence type="ECO:0000256" key="1">
    <source>
        <dbReference type="ARBA" id="ARBA00001231"/>
    </source>
</evidence>
<protein>
    <recommendedName>
        <fullName evidence="3">beta-N-acetylhexosaminidase</fullName>
        <ecNumber evidence="3">3.2.1.52</ecNumber>
    </recommendedName>
</protein>
<dbReference type="GO" id="GO:0005975">
    <property type="term" value="P:carbohydrate metabolic process"/>
    <property type="evidence" value="ECO:0007669"/>
    <property type="project" value="InterPro"/>
</dbReference>
<dbReference type="PANTHER" id="PTHR30480:SF13">
    <property type="entry name" value="BETA-HEXOSAMINIDASE"/>
    <property type="match status" value="1"/>
</dbReference>
<dbReference type="EMBL" id="CP037933">
    <property type="protein sequence ID" value="QBN17289.1"/>
    <property type="molecule type" value="Genomic_DNA"/>
</dbReference>
<dbReference type="InterPro" id="IPR050226">
    <property type="entry name" value="NagZ_Beta-hexosaminidase"/>
</dbReference>
<evidence type="ECO:0000313" key="7">
    <source>
        <dbReference type="EMBL" id="QBN17289.1"/>
    </source>
</evidence>
<reference evidence="8" key="1">
    <citation type="submission" date="2019-03" db="EMBL/GenBank/DDBJ databases">
        <title>Flavobacterium sp.</title>
        <authorList>
            <person name="Kim H."/>
        </authorList>
    </citation>
    <scope>NUCLEOTIDE SEQUENCE [LARGE SCALE GENOMIC DNA]</scope>
    <source>
        <strain evidence="8">GS13</strain>
    </source>
</reference>
<dbReference type="GO" id="GO:0004563">
    <property type="term" value="F:beta-N-acetylhexosaminidase activity"/>
    <property type="evidence" value="ECO:0007669"/>
    <property type="project" value="UniProtKB-EC"/>
</dbReference>
<dbReference type="SUPFAM" id="SSF51445">
    <property type="entry name" value="(Trans)glycosidases"/>
    <property type="match status" value="1"/>
</dbReference>
<dbReference type="Proteomes" id="UP000291124">
    <property type="component" value="Chromosome"/>
</dbReference>
<dbReference type="Pfam" id="PF00933">
    <property type="entry name" value="Glyco_hydro_3"/>
    <property type="match status" value="1"/>
</dbReference>
<dbReference type="PANTHER" id="PTHR30480">
    <property type="entry name" value="BETA-HEXOSAMINIDASE-RELATED"/>
    <property type="match status" value="1"/>
</dbReference>
<dbReference type="InterPro" id="IPR001764">
    <property type="entry name" value="Glyco_hydro_3_N"/>
</dbReference>
<dbReference type="InterPro" id="IPR017853">
    <property type="entry name" value="GH"/>
</dbReference>
<feature type="domain" description="Glycoside hydrolase family 3 N-terminal" evidence="6">
    <location>
        <begin position="2"/>
        <end position="335"/>
    </location>
</feature>
<dbReference type="Gene3D" id="3.20.20.300">
    <property type="entry name" value="Glycoside hydrolase, family 3, N-terminal domain"/>
    <property type="match status" value="1"/>
</dbReference>
<evidence type="ECO:0000256" key="5">
    <source>
        <dbReference type="ARBA" id="ARBA00023295"/>
    </source>
</evidence>
<proteinExistence type="inferred from homology"/>
<dbReference type="InterPro" id="IPR036881">
    <property type="entry name" value="Glyco_hydro_3_C_sf"/>
</dbReference>